<dbReference type="GO" id="GO:0042043">
    <property type="term" value="F:neurexin family protein binding"/>
    <property type="evidence" value="ECO:0007669"/>
    <property type="project" value="TreeGrafter"/>
</dbReference>
<dbReference type="GO" id="GO:0070382">
    <property type="term" value="C:exocytic vesicle"/>
    <property type="evidence" value="ECO:0007669"/>
    <property type="project" value="TreeGrafter"/>
</dbReference>
<dbReference type="PANTHER" id="PTHR45716">
    <property type="entry name" value="BITESIZE, ISOFORM I"/>
    <property type="match status" value="1"/>
</dbReference>
<dbReference type="AlphaFoldDB" id="A0A3B4FWK2"/>
<dbReference type="PANTHER" id="PTHR45716:SF4">
    <property type="entry name" value="SYNAPTOTAGMIN-LIKE PROTEIN 4"/>
    <property type="match status" value="1"/>
</dbReference>
<dbReference type="GeneTree" id="ENSGT00940000159060"/>
<reference evidence="1" key="1">
    <citation type="submission" date="2023-09" db="UniProtKB">
        <authorList>
            <consortium name="Ensembl"/>
        </authorList>
    </citation>
    <scope>IDENTIFICATION</scope>
</reference>
<protein>
    <submittedName>
        <fullName evidence="1">Uncharacterized protein</fullName>
    </submittedName>
</protein>
<dbReference type="GO" id="GO:0006887">
    <property type="term" value="P:exocytosis"/>
    <property type="evidence" value="ECO:0007669"/>
    <property type="project" value="TreeGrafter"/>
</dbReference>
<organism evidence="1">
    <name type="scientific">Pundamilia nyererei</name>
    <dbReference type="NCBI Taxonomy" id="303518"/>
    <lineage>
        <taxon>Eukaryota</taxon>
        <taxon>Metazoa</taxon>
        <taxon>Chordata</taxon>
        <taxon>Craniata</taxon>
        <taxon>Vertebrata</taxon>
        <taxon>Euteleostomi</taxon>
        <taxon>Actinopterygii</taxon>
        <taxon>Neopterygii</taxon>
        <taxon>Teleostei</taxon>
        <taxon>Neoteleostei</taxon>
        <taxon>Acanthomorphata</taxon>
        <taxon>Ovalentaria</taxon>
        <taxon>Cichlomorphae</taxon>
        <taxon>Cichliformes</taxon>
        <taxon>Cichlidae</taxon>
        <taxon>African cichlids</taxon>
        <taxon>Pseudocrenilabrinae</taxon>
        <taxon>Haplochromini</taxon>
        <taxon>Pundamilia</taxon>
    </lineage>
</organism>
<name>A0A3B4FWK2_9CICH</name>
<sequence length="120" mass="13704">LKFLQPAWLKGKSTLGSMMSLYSEAGDFDSVEVKGDVVFSVSYDESSQSLQVFIKECHQLAYGDSNRSAYWPDVSVAEATTVNAERRYGSPFPPLKKKKRIHFSKFRVIFSKFRVIFSKF</sequence>
<dbReference type="STRING" id="303518.ENSPNYP00000014134"/>
<dbReference type="SUPFAM" id="SSF49562">
    <property type="entry name" value="C2 domain (Calcium/lipid-binding domain, CaLB)"/>
    <property type="match status" value="1"/>
</dbReference>
<proteinExistence type="predicted"/>
<dbReference type="Ensembl" id="ENSPNYT00000014487.1">
    <property type="protein sequence ID" value="ENSPNYP00000014134.1"/>
    <property type="gene ID" value="ENSPNYG00000010731.1"/>
</dbReference>
<dbReference type="GO" id="GO:0005886">
    <property type="term" value="C:plasma membrane"/>
    <property type="evidence" value="ECO:0007669"/>
    <property type="project" value="TreeGrafter"/>
</dbReference>
<evidence type="ECO:0000313" key="1">
    <source>
        <dbReference type="Ensembl" id="ENSPNYP00000014134.1"/>
    </source>
</evidence>
<accession>A0A3B4FWK2</accession>
<dbReference type="InterPro" id="IPR035892">
    <property type="entry name" value="C2_domain_sf"/>
</dbReference>